<keyword evidence="3" id="KW-1185">Reference proteome</keyword>
<feature type="compositionally biased region" description="Low complexity" evidence="1">
    <location>
        <begin position="7"/>
        <end position="26"/>
    </location>
</feature>
<dbReference type="EMBL" id="CM029054">
    <property type="protein sequence ID" value="KAG2539991.1"/>
    <property type="molecule type" value="Genomic_DNA"/>
</dbReference>
<accession>A0A8T0MR94</accession>
<comment type="caution">
    <text evidence="2">The sequence shown here is derived from an EMBL/GenBank/DDBJ whole genome shotgun (WGS) entry which is preliminary data.</text>
</comment>
<proteinExistence type="predicted"/>
<name>A0A8T0MR94_PANVG</name>
<evidence type="ECO:0000256" key="1">
    <source>
        <dbReference type="SAM" id="MobiDB-lite"/>
    </source>
</evidence>
<reference evidence="2" key="1">
    <citation type="submission" date="2020-05" db="EMBL/GenBank/DDBJ databases">
        <title>WGS assembly of Panicum virgatum.</title>
        <authorList>
            <person name="Lovell J.T."/>
            <person name="Jenkins J."/>
            <person name="Shu S."/>
            <person name="Juenger T.E."/>
            <person name="Schmutz J."/>
        </authorList>
    </citation>
    <scope>NUCLEOTIDE SEQUENCE</scope>
    <source>
        <strain evidence="2">AP13</strain>
    </source>
</reference>
<protein>
    <submittedName>
        <fullName evidence="2">Uncharacterized protein</fullName>
    </submittedName>
</protein>
<gene>
    <name evidence="2" type="ORF">PVAP13_9NG515614</name>
</gene>
<evidence type="ECO:0000313" key="2">
    <source>
        <dbReference type="EMBL" id="KAG2539991.1"/>
    </source>
</evidence>
<evidence type="ECO:0000313" key="3">
    <source>
        <dbReference type="Proteomes" id="UP000823388"/>
    </source>
</evidence>
<feature type="compositionally biased region" description="Polar residues" evidence="1">
    <location>
        <begin position="93"/>
        <end position="102"/>
    </location>
</feature>
<dbReference type="AlphaFoldDB" id="A0A8T0MR94"/>
<organism evidence="2 3">
    <name type="scientific">Panicum virgatum</name>
    <name type="common">Blackwell switchgrass</name>
    <dbReference type="NCBI Taxonomy" id="38727"/>
    <lineage>
        <taxon>Eukaryota</taxon>
        <taxon>Viridiplantae</taxon>
        <taxon>Streptophyta</taxon>
        <taxon>Embryophyta</taxon>
        <taxon>Tracheophyta</taxon>
        <taxon>Spermatophyta</taxon>
        <taxon>Magnoliopsida</taxon>
        <taxon>Liliopsida</taxon>
        <taxon>Poales</taxon>
        <taxon>Poaceae</taxon>
        <taxon>PACMAD clade</taxon>
        <taxon>Panicoideae</taxon>
        <taxon>Panicodae</taxon>
        <taxon>Paniceae</taxon>
        <taxon>Panicinae</taxon>
        <taxon>Panicum</taxon>
        <taxon>Panicum sect. Hiantes</taxon>
    </lineage>
</organism>
<dbReference type="Proteomes" id="UP000823388">
    <property type="component" value="Chromosome 9N"/>
</dbReference>
<feature type="region of interest" description="Disordered" evidence="1">
    <location>
        <begin position="1"/>
        <end position="103"/>
    </location>
</feature>
<sequence>MLKASCRGAAASEAPSPPRAAAAAGAGDRRRSSRDAASLGCGTSRKRLPAGTPRQGSASNIPADREVPPPGCELLRASPARRGSVPRPFGSKAHNTSSSGECSITGAHHRAISCCSI</sequence>